<reference evidence="3 4" key="1">
    <citation type="submission" date="2016-02" db="EMBL/GenBank/DDBJ databases">
        <title>Genome analysis of coral dinoflagellate symbionts highlights evolutionary adaptations to a symbiotic lifestyle.</title>
        <authorList>
            <person name="Aranda M."/>
            <person name="Li Y."/>
            <person name="Liew Y.J."/>
            <person name="Baumgarten S."/>
            <person name="Simakov O."/>
            <person name="Wilson M."/>
            <person name="Piel J."/>
            <person name="Ashoor H."/>
            <person name="Bougouffa S."/>
            <person name="Bajic V.B."/>
            <person name="Ryu T."/>
            <person name="Ravasi T."/>
            <person name="Bayer T."/>
            <person name="Micklem G."/>
            <person name="Kim H."/>
            <person name="Bhak J."/>
            <person name="Lajeunesse T.C."/>
            <person name="Voolstra C.R."/>
        </authorList>
    </citation>
    <scope>NUCLEOTIDE SEQUENCE [LARGE SCALE GENOMIC DNA]</scope>
    <source>
        <strain evidence="3 4">CCMP2467</strain>
    </source>
</reference>
<sequence>MCVVKPQVAKQSSQKEHTLSDADRKKAAQAFDQERKRLKSRRHREQKEVWSPAVLKKMAMAMLQERCRSHGLVCSGKSKKELVDALLRYFSAGFTSKEWSKLSVDDLKVHLASRKLSAAGRKQDLVFRLSEAPLPVVEFGLSSTKEMKQWLRDFGLPAGGKASALDVADRYMTVKGRVFEEESSIRKLGQEALRDLVPEEAQVCVCHLEQAGK</sequence>
<feature type="region of interest" description="Disordered" evidence="1">
    <location>
        <begin position="1"/>
        <end position="45"/>
    </location>
</feature>
<dbReference type="OrthoDB" id="5348404at2759"/>
<dbReference type="Proteomes" id="UP000186817">
    <property type="component" value="Unassembled WGS sequence"/>
</dbReference>
<dbReference type="SUPFAM" id="SSF68906">
    <property type="entry name" value="SAP domain"/>
    <property type="match status" value="2"/>
</dbReference>
<dbReference type="EMBL" id="LSRX01000394">
    <property type="protein sequence ID" value="OLP98515.1"/>
    <property type="molecule type" value="Genomic_DNA"/>
</dbReference>
<gene>
    <name evidence="3" type="ORF">AK812_SmicGene19023</name>
</gene>
<feature type="compositionally biased region" description="Basic and acidic residues" evidence="1">
    <location>
        <begin position="13"/>
        <end position="26"/>
    </location>
</feature>
<dbReference type="Gene3D" id="1.10.720.30">
    <property type="entry name" value="SAP domain"/>
    <property type="match status" value="1"/>
</dbReference>
<proteinExistence type="predicted"/>
<comment type="caution">
    <text evidence="3">The sequence shown here is derived from an EMBL/GenBank/DDBJ whole genome shotgun (WGS) entry which is preliminary data.</text>
</comment>
<name>A0A1Q9DTL4_SYMMI</name>
<evidence type="ECO:0000313" key="4">
    <source>
        <dbReference type="Proteomes" id="UP000186817"/>
    </source>
</evidence>
<evidence type="ECO:0000313" key="3">
    <source>
        <dbReference type="EMBL" id="OLP98515.1"/>
    </source>
</evidence>
<dbReference type="InterPro" id="IPR036361">
    <property type="entry name" value="SAP_dom_sf"/>
</dbReference>
<accession>A0A1Q9DTL4</accession>
<organism evidence="3 4">
    <name type="scientific">Symbiodinium microadriaticum</name>
    <name type="common">Dinoflagellate</name>
    <name type="synonym">Zooxanthella microadriatica</name>
    <dbReference type="NCBI Taxonomy" id="2951"/>
    <lineage>
        <taxon>Eukaryota</taxon>
        <taxon>Sar</taxon>
        <taxon>Alveolata</taxon>
        <taxon>Dinophyceae</taxon>
        <taxon>Suessiales</taxon>
        <taxon>Symbiodiniaceae</taxon>
        <taxon>Symbiodinium</taxon>
    </lineage>
</organism>
<dbReference type="Pfam" id="PF02037">
    <property type="entry name" value="SAP"/>
    <property type="match status" value="2"/>
</dbReference>
<evidence type="ECO:0000256" key="1">
    <source>
        <dbReference type="SAM" id="MobiDB-lite"/>
    </source>
</evidence>
<dbReference type="InterPro" id="IPR003034">
    <property type="entry name" value="SAP_dom"/>
</dbReference>
<dbReference type="AlphaFoldDB" id="A0A1Q9DTL4"/>
<protein>
    <recommendedName>
        <fullName evidence="2">SAP domain-containing protein</fullName>
    </recommendedName>
</protein>
<dbReference type="SMART" id="SM00513">
    <property type="entry name" value="SAP"/>
    <property type="match status" value="2"/>
</dbReference>
<dbReference type="PROSITE" id="PS50800">
    <property type="entry name" value="SAP"/>
    <property type="match status" value="1"/>
</dbReference>
<feature type="domain" description="SAP" evidence="2">
    <location>
        <begin position="99"/>
        <end position="133"/>
    </location>
</feature>
<evidence type="ECO:0000259" key="2">
    <source>
        <dbReference type="PROSITE" id="PS50800"/>
    </source>
</evidence>
<keyword evidence="4" id="KW-1185">Reference proteome</keyword>